<reference evidence="2" key="1">
    <citation type="submission" date="2022-12" db="EMBL/GenBank/DDBJ databases">
        <authorList>
            <person name="Bing R.G."/>
            <person name="Willard D.J."/>
            <person name="Manesh M.J.H."/>
            <person name="Laemthong T."/>
            <person name="Crosby J.R."/>
            <person name="Kelly R.M."/>
        </authorList>
    </citation>
    <scope>NUCLEOTIDE SEQUENCE</scope>
    <source>
        <strain evidence="2">DSM 8990</strain>
    </source>
</reference>
<evidence type="ECO:0000313" key="2">
    <source>
        <dbReference type="EMBL" id="WAM34110.1"/>
    </source>
</evidence>
<organism evidence="2 3">
    <name type="scientific">Caldicellulosiruptor morganii</name>
    <dbReference type="NCBI Taxonomy" id="1387555"/>
    <lineage>
        <taxon>Bacteria</taxon>
        <taxon>Bacillati</taxon>
        <taxon>Bacillota</taxon>
        <taxon>Bacillota incertae sedis</taxon>
        <taxon>Caldicellulosiruptorales</taxon>
        <taxon>Caldicellulosiruptoraceae</taxon>
        <taxon>Caldicellulosiruptor</taxon>
    </lineage>
</organism>
<sequence length="737" mass="85415">MRKLAKFLLVVIAAALFSKPAYSAGMQTQLEKTHFKIEARGNEVEISRGNQLVARILPPEFFDTSTPKKEESFTKDIPFIENQTIPWRFEKSEPSDIMFLTEGKNRILKLDFHTINVFYKITSPYISLKDEYQSATLQFDYKVDYKTSNRKEENINLEISILNQSKAKVLSLAEKIKLSPGWGTFKTSFSLPVDAKYITFEISQTDTGIQTAQFRNFRASFIKPSRYTFLLRRVEKYNNLIEQEFENDYQKVTRKIFLSSSEDVINIEETLKAKIDHQVFKEYSLVVFESKPLFILKRDYSLSKFTNPVYVTDSLSDFYLKLESCSIGYASNYDSIETYNLKNKADVYLFFSNSEDIKYFLIGKNKEHIWTTTQLFRKGFEKSFAYSIFPSDFVYAIKSRAPDGRKGILVFSNHSDSNMISIIKAVMFGTTDTKDSSYMKKGFAGYNIPVTWGFFYKSTKGIPGFDNPEYKSLIESIAKKGMEVVLHTASPVAKENTPELIQKALEATSYLKLDDWIDHSISDGTRCGDLKSEGAIKTSKNYTFDLFLKHGYKYCWSYLDMKLSHLNMLEPSQTNKHPQIFFKNYNFGEGDSLYQWNSVRYRNLLTMLTKSELEKFVYENGVCIIHDYFAHPMQKNKFFITKNKNVYISPQFDYSLRLVAYFSSKKLLWVPTVKQFIDYELALKNVIISPIDKSTLLVDNKNTFDIRGFTFILPQNGQKKRIITNLVPGINIITLPM</sequence>
<dbReference type="Proteomes" id="UP001164909">
    <property type="component" value="Chromosome"/>
</dbReference>
<accession>A0ABY7BQN0</accession>
<evidence type="ECO:0000313" key="3">
    <source>
        <dbReference type="Proteomes" id="UP001164909"/>
    </source>
</evidence>
<dbReference type="RefSeq" id="WP_045168398.1">
    <property type="nucleotide sequence ID" value="NZ_CP113865.1"/>
</dbReference>
<dbReference type="EMBL" id="CP113865">
    <property type="protein sequence ID" value="WAM34110.1"/>
    <property type="molecule type" value="Genomic_DNA"/>
</dbReference>
<name>A0ABY7BQN0_9FIRM</name>
<protein>
    <submittedName>
        <fullName evidence="2">Uncharacterized protein</fullName>
    </submittedName>
</protein>
<feature type="signal peptide" evidence="1">
    <location>
        <begin position="1"/>
        <end position="23"/>
    </location>
</feature>
<evidence type="ECO:0000256" key="1">
    <source>
        <dbReference type="SAM" id="SignalP"/>
    </source>
</evidence>
<feature type="chain" id="PRO_5046447714" evidence="1">
    <location>
        <begin position="24"/>
        <end position="737"/>
    </location>
</feature>
<proteinExistence type="predicted"/>
<keyword evidence="1" id="KW-0732">Signal</keyword>
<keyword evidence="3" id="KW-1185">Reference proteome</keyword>
<gene>
    <name evidence="2" type="ORF">OTK00_000275</name>
</gene>